<evidence type="ECO:0000313" key="9">
    <source>
        <dbReference type="EMBL" id="MBB6095001.1"/>
    </source>
</evidence>
<evidence type="ECO:0000313" key="10">
    <source>
        <dbReference type="Proteomes" id="UP000588068"/>
    </source>
</evidence>
<sequence>MSRFYALQRHALYVLIAAALFGASAPLAKRLLEQQSPLSLAALVYLGGGLALGIAWLLRRRHMKVPRAHGRWTASELANLVGAIIAGGVLAPIILFWSLSKMPAASASLLLSFEGLLTAVFAAVMFHEAVARRVWLAMLIMIIAGAVLSLDRGEFGLQLVPAGGVILACALWGLDNNLTRAVSHRDILGVAALKGLVAGATNTAVAALLGHSLLVSVQGTLGALAMGALSFGLSLVLFVSALAHLGSARTAAHFGTAPFIGAALAVLLGEPLSLSLIAAVVLTVLSTWLVLTETHEHGHTHETIDHEHAHVHDEHHQHGHEGDEGPEPHRHRHRHEPLSHSHSHLPDLHHRHRH</sequence>
<gene>
    <name evidence="9" type="ORF">HNQ60_003888</name>
</gene>
<keyword evidence="10" id="KW-1185">Reference proteome</keyword>
<evidence type="ECO:0000256" key="7">
    <source>
        <dbReference type="SAM" id="Phobius"/>
    </source>
</evidence>
<evidence type="ECO:0000259" key="8">
    <source>
        <dbReference type="Pfam" id="PF00892"/>
    </source>
</evidence>
<feature type="transmembrane region" description="Helical" evidence="7">
    <location>
        <begin position="38"/>
        <end position="58"/>
    </location>
</feature>
<feature type="transmembrane region" description="Helical" evidence="7">
    <location>
        <begin position="12"/>
        <end position="32"/>
    </location>
</feature>
<name>A0A841HNY5_9GAMM</name>
<dbReference type="InterPro" id="IPR037185">
    <property type="entry name" value="EmrE-like"/>
</dbReference>
<dbReference type="EMBL" id="JACHHZ010000004">
    <property type="protein sequence ID" value="MBB6095001.1"/>
    <property type="molecule type" value="Genomic_DNA"/>
</dbReference>
<keyword evidence="3 7" id="KW-0812">Transmembrane</keyword>
<keyword evidence="5 7" id="KW-0472">Membrane</keyword>
<feature type="transmembrane region" description="Helical" evidence="7">
    <location>
        <begin position="133"/>
        <end position="150"/>
    </location>
</feature>
<feature type="region of interest" description="Disordered" evidence="6">
    <location>
        <begin position="309"/>
        <end position="354"/>
    </location>
</feature>
<feature type="compositionally biased region" description="Basic and acidic residues" evidence="6">
    <location>
        <begin position="336"/>
        <end position="348"/>
    </location>
</feature>
<evidence type="ECO:0000256" key="4">
    <source>
        <dbReference type="ARBA" id="ARBA00022989"/>
    </source>
</evidence>
<evidence type="ECO:0000256" key="2">
    <source>
        <dbReference type="ARBA" id="ARBA00022475"/>
    </source>
</evidence>
<feature type="transmembrane region" description="Helical" evidence="7">
    <location>
        <begin position="78"/>
        <end position="99"/>
    </location>
</feature>
<proteinExistence type="predicted"/>
<dbReference type="AlphaFoldDB" id="A0A841HNY5"/>
<organism evidence="9 10">
    <name type="scientific">Povalibacter uvarum</name>
    <dbReference type="NCBI Taxonomy" id="732238"/>
    <lineage>
        <taxon>Bacteria</taxon>
        <taxon>Pseudomonadati</taxon>
        <taxon>Pseudomonadota</taxon>
        <taxon>Gammaproteobacteria</taxon>
        <taxon>Steroidobacterales</taxon>
        <taxon>Steroidobacteraceae</taxon>
        <taxon>Povalibacter</taxon>
    </lineage>
</organism>
<evidence type="ECO:0000256" key="3">
    <source>
        <dbReference type="ARBA" id="ARBA00022692"/>
    </source>
</evidence>
<evidence type="ECO:0000256" key="6">
    <source>
        <dbReference type="SAM" id="MobiDB-lite"/>
    </source>
</evidence>
<comment type="subcellular location">
    <subcellularLocation>
        <location evidence="1">Cell membrane</location>
        <topology evidence="1">Multi-pass membrane protein</topology>
    </subcellularLocation>
</comment>
<dbReference type="Proteomes" id="UP000588068">
    <property type="component" value="Unassembled WGS sequence"/>
</dbReference>
<dbReference type="SUPFAM" id="SSF103481">
    <property type="entry name" value="Multidrug resistance efflux transporter EmrE"/>
    <property type="match status" value="2"/>
</dbReference>
<evidence type="ECO:0000256" key="1">
    <source>
        <dbReference type="ARBA" id="ARBA00004651"/>
    </source>
</evidence>
<feature type="transmembrane region" description="Helical" evidence="7">
    <location>
        <begin position="187"/>
        <end position="209"/>
    </location>
</feature>
<evidence type="ECO:0000256" key="5">
    <source>
        <dbReference type="ARBA" id="ARBA00023136"/>
    </source>
</evidence>
<feature type="transmembrane region" description="Helical" evidence="7">
    <location>
        <begin position="105"/>
        <end position="126"/>
    </location>
</feature>
<comment type="caution">
    <text evidence="9">The sequence shown here is derived from an EMBL/GenBank/DDBJ whole genome shotgun (WGS) entry which is preliminary data.</text>
</comment>
<keyword evidence="2" id="KW-1003">Cell membrane</keyword>
<dbReference type="GO" id="GO:0005886">
    <property type="term" value="C:plasma membrane"/>
    <property type="evidence" value="ECO:0007669"/>
    <property type="project" value="UniProtKB-SubCell"/>
</dbReference>
<reference evidence="9 10" key="1">
    <citation type="submission" date="2020-08" db="EMBL/GenBank/DDBJ databases">
        <title>Genomic Encyclopedia of Type Strains, Phase IV (KMG-IV): sequencing the most valuable type-strain genomes for metagenomic binning, comparative biology and taxonomic classification.</title>
        <authorList>
            <person name="Goeker M."/>
        </authorList>
    </citation>
    <scope>NUCLEOTIDE SEQUENCE [LARGE SCALE GENOMIC DNA]</scope>
    <source>
        <strain evidence="9 10">DSM 26723</strain>
    </source>
</reference>
<keyword evidence="4 7" id="KW-1133">Transmembrane helix</keyword>
<protein>
    <submittedName>
        <fullName evidence="9">Drug/metabolite transporter (DMT)-like permease</fullName>
    </submittedName>
</protein>
<feature type="compositionally biased region" description="Basic and acidic residues" evidence="6">
    <location>
        <begin position="309"/>
        <end position="328"/>
    </location>
</feature>
<dbReference type="InterPro" id="IPR051258">
    <property type="entry name" value="Diverse_Substrate_Transporter"/>
</dbReference>
<dbReference type="PANTHER" id="PTHR42920:SF11">
    <property type="entry name" value="INNER MEMBRANE PROTEIN YTFF"/>
    <property type="match status" value="1"/>
</dbReference>
<feature type="transmembrane region" description="Helical" evidence="7">
    <location>
        <begin position="156"/>
        <end position="175"/>
    </location>
</feature>
<feature type="domain" description="EamA" evidence="8">
    <location>
        <begin position="11"/>
        <end position="148"/>
    </location>
</feature>
<accession>A0A841HNY5</accession>
<feature type="transmembrane region" description="Helical" evidence="7">
    <location>
        <begin position="221"/>
        <end position="243"/>
    </location>
</feature>
<dbReference type="PANTHER" id="PTHR42920">
    <property type="entry name" value="OS03G0707200 PROTEIN-RELATED"/>
    <property type="match status" value="1"/>
</dbReference>
<dbReference type="Pfam" id="PF00892">
    <property type="entry name" value="EamA"/>
    <property type="match status" value="2"/>
</dbReference>
<feature type="domain" description="EamA" evidence="8">
    <location>
        <begin position="165"/>
        <end position="291"/>
    </location>
</feature>
<dbReference type="InterPro" id="IPR000620">
    <property type="entry name" value="EamA_dom"/>
</dbReference>
<dbReference type="RefSeq" id="WP_246433674.1">
    <property type="nucleotide sequence ID" value="NZ_JACHHZ010000004.1"/>
</dbReference>